<dbReference type="Gene3D" id="2.60.40.1120">
    <property type="entry name" value="Carboxypeptidase-like, regulatory domain"/>
    <property type="match status" value="1"/>
</dbReference>
<gene>
    <name evidence="2" type="ORF">METZ01_LOCUS278706</name>
</gene>
<dbReference type="AlphaFoldDB" id="A0A382KRG4"/>
<dbReference type="InterPro" id="IPR037066">
    <property type="entry name" value="Plug_dom_sf"/>
</dbReference>
<dbReference type="EMBL" id="UINC01081720">
    <property type="protein sequence ID" value="SVC25852.1"/>
    <property type="molecule type" value="Genomic_DNA"/>
</dbReference>
<dbReference type="Pfam" id="PF13715">
    <property type="entry name" value="CarbopepD_reg_2"/>
    <property type="match status" value="1"/>
</dbReference>
<protein>
    <recommendedName>
        <fullName evidence="1">TonB-dependent receptor plug domain-containing protein</fullName>
    </recommendedName>
</protein>
<feature type="non-terminal residue" evidence="2">
    <location>
        <position position="1"/>
    </location>
</feature>
<name>A0A382KRG4_9ZZZZ</name>
<feature type="non-terminal residue" evidence="2">
    <location>
        <position position="416"/>
    </location>
</feature>
<accession>A0A382KRG4</accession>
<evidence type="ECO:0000259" key="1">
    <source>
        <dbReference type="Pfam" id="PF07715"/>
    </source>
</evidence>
<organism evidence="2">
    <name type="scientific">marine metagenome</name>
    <dbReference type="NCBI Taxonomy" id="408172"/>
    <lineage>
        <taxon>unclassified sequences</taxon>
        <taxon>metagenomes</taxon>
        <taxon>ecological metagenomes</taxon>
    </lineage>
</organism>
<dbReference type="Pfam" id="PF07715">
    <property type="entry name" value="Plug"/>
    <property type="match status" value="1"/>
</dbReference>
<dbReference type="Gene3D" id="2.170.130.10">
    <property type="entry name" value="TonB-dependent receptor, plug domain"/>
    <property type="match status" value="1"/>
</dbReference>
<dbReference type="SUPFAM" id="SSF49464">
    <property type="entry name" value="Carboxypeptidase regulatory domain-like"/>
    <property type="match status" value="1"/>
</dbReference>
<dbReference type="SUPFAM" id="SSF56935">
    <property type="entry name" value="Porins"/>
    <property type="match status" value="1"/>
</dbReference>
<sequence>IISSFLFAGTDGTIRGKVTDVDGEPLIGANVYMPAIGIGAATNMDGSYIILNIPVGDYDVMCEYMGYQKQTRTDVRVMMDQTVWLNFKLPVEAFEGEEITVTGERPLVEKGTTSKKITIGKEAIQSLPLRDLTELYSLQSGVVKIERVFTQGKAEPNAAERGIEEIHVRGGRGGEVAYMMDGMYLRNPIFGSIGSGTRLNLFAIKEFDWQPGDFNAEYGDATSGVSNWHTNSGGEKIEYSLNLTTSQVGAWINDAIGAPKSDYDRTTQNFDYLRAYDDISLGLGGPVLGIPKLYFWFSGQYTTNGSSSVFEFDDKAFLGNDGLWSEGPTFILNSDDIDPDHLAQNQKNLVNPWDDVAGFRGFGFNNTWDVFAKLTFKLTNKLRFHGAYWQVANHLKSFHPRYLYWDQGRNELFRDT</sequence>
<feature type="domain" description="TonB-dependent receptor plug" evidence="1">
    <location>
        <begin position="113"/>
        <end position="225"/>
    </location>
</feature>
<dbReference type="InterPro" id="IPR012910">
    <property type="entry name" value="Plug_dom"/>
</dbReference>
<reference evidence="2" key="1">
    <citation type="submission" date="2018-05" db="EMBL/GenBank/DDBJ databases">
        <authorList>
            <person name="Lanie J.A."/>
            <person name="Ng W.-L."/>
            <person name="Kazmierczak K.M."/>
            <person name="Andrzejewski T.M."/>
            <person name="Davidsen T.M."/>
            <person name="Wayne K.J."/>
            <person name="Tettelin H."/>
            <person name="Glass J.I."/>
            <person name="Rusch D."/>
            <person name="Podicherti R."/>
            <person name="Tsui H.-C.T."/>
            <person name="Winkler M.E."/>
        </authorList>
    </citation>
    <scope>NUCLEOTIDE SEQUENCE</scope>
</reference>
<proteinExistence type="predicted"/>
<dbReference type="InterPro" id="IPR008969">
    <property type="entry name" value="CarboxyPept-like_regulatory"/>
</dbReference>
<evidence type="ECO:0000313" key="2">
    <source>
        <dbReference type="EMBL" id="SVC25852.1"/>
    </source>
</evidence>